<organism evidence="1">
    <name type="scientific">Anguilla anguilla</name>
    <name type="common">European freshwater eel</name>
    <name type="synonym">Muraena anguilla</name>
    <dbReference type="NCBI Taxonomy" id="7936"/>
    <lineage>
        <taxon>Eukaryota</taxon>
        <taxon>Metazoa</taxon>
        <taxon>Chordata</taxon>
        <taxon>Craniata</taxon>
        <taxon>Vertebrata</taxon>
        <taxon>Euteleostomi</taxon>
        <taxon>Actinopterygii</taxon>
        <taxon>Neopterygii</taxon>
        <taxon>Teleostei</taxon>
        <taxon>Anguilliformes</taxon>
        <taxon>Anguillidae</taxon>
        <taxon>Anguilla</taxon>
    </lineage>
</organism>
<reference evidence="1" key="1">
    <citation type="submission" date="2014-11" db="EMBL/GenBank/DDBJ databases">
        <authorList>
            <person name="Amaro Gonzalez C."/>
        </authorList>
    </citation>
    <scope>NUCLEOTIDE SEQUENCE</scope>
</reference>
<proteinExistence type="predicted"/>
<dbReference type="EMBL" id="GBXM01104795">
    <property type="protein sequence ID" value="JAH03782.1"/>
    <property type="molecule type" value="Transcribed_RNA"/>
</dbReference>
<evidence type="ECO:0000313" key="1">
    <source>
        <dbReference type="EMBL" id="JAH03782.1"/>
    </source>
</evidence>
<accession>A0A0E9PHP8</accession>
<name>A0A0E9PHP8_ANGAN</name>
<sequence>MPSSLMHTSCNGI</sequence>
<protein>
    <submittedName>
        <fullName evidence="1">Uncharacterized protein</fullName>
    </submittedName>
</protein>
<reference evidence="1" key="2">
    <citation type="journal article" date="2015" name="Fish Shellfish Immunol.">
        <title>Early steps in the European eel (Anguilla anguilla)-Vibrio vulnificus interaction in the gills: Role of the RtxA13 toxin.</title>
        <authorList>
            <person name="Callol A."/>
            <person name="Pajuelo D."/>
            <person name="Ebbesson L."/>
            <person name="Teles M."/>
            <person name="MacKenzie S."/>
            <person name="Amaro C."/>
        </authorList>
    </citation>
    <scope>NUCLEOTIDE SEQUENCE</scope>
</reference>